<dbReference type="EMBL" id="JAAGBB010000006">
    <property type="protein sequence ID" value="MBR0663985.1"/>
    <property type="molecule type" value="Genomic_DNA"/>
</dbReference>
<sequence length="94" mass="10248">MSSGPTSSPITRPWHEPRGELLRTAEVGEWGGPNYEYRGAKIRCNPGGHVCAFVLEGHPLSAKATHGVPGTITPIIDAWLDEGRLLSWYRVPKG</sequence>
<reference evidence="2" key="1">
    <citation type="journal article" date="2021" name="Syst. Appl. Microbiol.">
        <title>Roseomonas hellenica sp. nov., isolated from roots of wild-growing Alkanna tinctoria.</title>
        <authorList>
            <person name="Rat A."/>
            <person name="Naranjo H.D."/>
            <person name="Lebbe L."/>
            <person name="Cnockaert M."/>
            <person name="Krigas N."/>
            <person name="Grigoriadou K."/>
            <person name="Maloupa E."/>
            <person name="Willems A."/>
        </authorList>
    </citation>
    <scope>NUCLEOTIDE SEQUENCE [LARGE SCALE GENOMIC DNA]</scope>
    <source>
        <strain evidence="2">LMG 31523</strain>
    </source>
</reference>
<name>A0ABS5EUM8_9PROT</name>
<comment type="caution">
    <text evidence="1">The sequence shown here is derived from an EMBL/GenBank/DDBJ whole genome shotgun (WGS) entry which is preliminary data.</text>
</comment>
<evidence type="ECO:0000313" key="2">
    <source>
        <dbReference type="Proteomes" id="UP001196870"/>
    </source>
</evidence>
<organism evidence="1 2">
    <name type="scientific">Plastoroseomonas hellenica</name>
    <dbReference type="NCBI Taxonomy" id="2687306"/>
    <lineage>
        <taxon>Bacteria</taxon>
        <taxon>Pseudomonadati</taxon>
        <taxon>Pseudomonadota</taxon>
        <taxon>Alphaproteobacteria</taxon>
        <taxon>Acetobacterales</taxon>
        <taxon>Acetobacteraceae</taxon>
        <taxon>Plastoroseomonas</taxon>
    </lineage>
</organism>
<gene>
    <name evidence="1" type="ORF">GXW71_06400</name>
</gene>
<accession>A0ABS5EUM8</accession>
<evidence type="ECO:0000313" key="1">
    <source>
        <dbReference type="EMBL" id="MBR0663985.1"/>
    </source>
</evidence>
<dbReference type="Proteomes" id="UP001196870">
    <property type="component" value="Unassembled WGS sequence"/>
</dbReference>
<protein>
    <submittedName>
        <fullName evidence="1">Uncharacterized protein</fullName>
    </submittedName>
</protein>
<dbReference type="RefSeq" id="WP_211851589.1">
    <property type="nucleotide sequence ID" value="NZ_JAAGBB010000006.1"/>
</dbReference>
<proteinExistence type="predicted"/>
<keyword evidence="2" id="KW-1185">Reference proteome</keyword>